<evidence type="ECO:0000256" key="1">
    <source>
        <dbReference type="SAM" id="MobiDB-lite"/>
    </source>
</evidence>
<keyword evidence="3" id="KW-1185">Reference proteome</keyword>
<gene>
    <name evidence="2" type="ORF">SAMN05421757_10475</name>
</gene>
<feature type="region of interest" description="Disordered" evidence="1">
    <location>
        <begin position="1"/>
        <end position="45"/>
    </location>
</feature>
<evidence type="ECO:0000313" key="3">
    <source>
        <dbReference type="Proteomes" id="UP000198426"/>
    </source>
</evidence>
<dbReference type="RefSeq" id="WP_176442849.1">
    <property type="nucleotide sequence ID" value="NZ_FZOY01000004.1"/>
</dbReference>
<dbReference type="AlphaFoldDB" id="A0A239HYQ1"/>
<protein>
    <submittedName>
        <fullName evidence="2">Uncharacterized protein</fullName>
    </submittedName>
</protein>
<name>A0A239HYQ1_9RHOB</name>
<feature type="compositionally biased region" description="Basic and acidic residues" evidence="1">
    <location>
        <begin position="1"/>
        <end position="12"/>
    </location>
</feature>
<accession>A0A239HYQ1</accession>
<evidence type="ECO:0000313" key="2">
    <source>
        <dbReference type="EMBL" id="SNS85833.1"/>
    </source>
</evidence>
<dbReference type="Proteomes" id="UP000198426">
    <property type="component" value="Unassembled WGS sequence"/>
</dbReference>
<organism evidence="2 3">
    <name type="scientific">Tropicimonas sediminicola</name>
    <dbReference type="NCBI Taxonomy" id="1031541"/>
    <lineage>
        <taxon>Bacteria</taxon>
        <taxon>Pseudomonadati</taxon>
        <taxon>Pseudomonadota</taxon>
        <taxon>Alphaproteobacteria</taxon>
        <taxon>Rhodobacterales</taxon>
        <taxon>Roseobacteraceae</taxon>
        <taxon>Tropicimonas</taxon>
    </lineage>
</organism>
<sequence>MPDKPKSPKLEKSAPVSAKQPPRRSEAKRPEKPAPRPIFTDWASI</sequence>
<feature type="compositionally biased region" description="Basic and acidic residues" evidence="1">
    <location>
        <begin position="23"/>
        <end position="34"/>
    </location>
</feature>
<proteinExistence type="predicted"/>
<dbReference type="EMBL" id="FZOY01000004">
    <property type="protein sequence ID" value="SNS85833.1"/>
    <property type="molecule type" value="Genomic_DNA"/>
</dbReference>
<reference evidence="2 3" key="1">
    <citation type="submission" date="2017-06" db="EMBL/GenBank/DDBJ databases">
        <authorList>
            <person name="Kim H.J."/>
            <person name="Triplett B.A."/>
        </authorList>
    </citation>
    <scope>NUCLEOTIDE SEQUENCE [LARGE SCALE GENOMIC DNA]</scope>
    <source>
        <strain evidence="2 3">DSM 29339</strain>
    </source>
</reference>